<evidence type="ECO:0008006" key="3">
    <source>
        <dbReference type="Google" id="ProtNLM"/>
    </source>
</evidence>
<dbReference type="Pfam" id="PF13875">
    <property type="entry name" value="DUF4202"/>
    <property type="match status" value="1"/>
</dbReference>
<protein>
    <recommendedName>
        <fullName evidence="3">DUF4202 domain-containing protein</fullName>
    </recommendedName>
</protein>
<proteinExistence type="predicted"/>
<dbReference type="PANTHER" id="PTHR41729">
    <property type="entry name" value="GLUTAMYL-TRNA SYNTHETASE"/>
    <property type="match status" value="1"/>
</dbReference>
<gene>
    <name evidence="1" type="ORF">SAMN05421848_0608</name>
</gene>
<dbReference type="Proteomes" id="UP000199046">
    <property type="component" value="Unassembled WGS sequence"/>
</dbReference>
<dbReference type="RefSeq" id="WP_245742800.1">
    <property type="nucleotide sequence ID" value="NZ_FOLY01000001.1"/>
</dbReference>
<dbReference type="EMBL" id="FOLY01000001">
    <property type="protein sequence ID" value="SFC11617.1"/>
    <property type="molecule type" value="Genomic_DNA"/>
</dbReference>
<dbReference type="AlphaFoldDB" id="A0A1I1GIJ1"/>
<sequence length="208" mass="23626">MTSNNEENDMAGSDRFDDAMAQLDALHAQDPRMEMVDGEDVPYELLYAQRMSNWLERLKPDAGETLQLAVRAQHLKRWEVPRDSYPMDRPGYHAWRTGLKTRQAQMAADVLRQAGYNEADCDRVAALVRKEDLKNDEETRALEDAACLVFLQDYYGPFAAEHDDDKVIGILRKTLRKMSAEGHRLAGEIPLEGRASILLEKAVAMETT</sequence>
<reference evidence="2" key="1">
    <citation type="submission" date="2016-10" db="EMBL/GenBank/DDBJ databases">
        <authorList>
            <person name="Varghese N."/>
            <person name="Submissions S."/>
        </authorList>
    </citation>
    <scope>NUCLEOTIDE SEQUENCE [LARGE SCALE GENOMIC DNA]</scope>
    <source>
        <strain evidence="2">DSM 23439</strain>
    </source>
</reference>
<dbReference type="STRING" id="402385.SAMN05421848_0608"/>
<organism evidence="1 2">
    <name type="scientific">Kushneria avicenniae</name>
    <dbReference type="NCBI Taxonomy" id="402385"/>
    <lineage>
        <taxon>Bacteria</taxon>
        <taxon>Pseudomonadati</taxon>
        <taxon>Pseudomonadota</taxon>
        <taxon>Gammaproteobacteria</taxon>
        <taxon>Oceanospirillales</taxon>
        <taxon>Halomonadaceae</taxon>
        <taxon>Kushneria</taxon>
    </lineage>
</organism>
<dbReference type="PANTHER" id="PTHR41729:SF1">
    <property type="entry name" value="GLUTAMYL-TRNA SYNTHETASE"/>
    <property type="match status" value="1"/>
</dbReference>
<evidence type="ECO:0000313" key="2">
    <source>
        <dbReference type="Proteomes" id="UP000199046"/>
    </source>
</evidence>
<keyword evidence="2" id="KW-1185">Reference proteome</keyword>
<accession>A0A1I1GIJ1</accession>
<evidence type="ECO:0000313" key="1">
    <source>
        <dbReference type="EMBL" id="SFC11617.1"/>
    </source>
</evidence>
<dbReference type="InterPro" id="IPR025255">
    <property type="entry name" value="DUF4202"/>
</dbReference>
<name>A0A1I1GIJ1_9GAMM</name>